<dbReference type="PRINTS" id="PR00069">
    <property type="entry name" value="ALDKETRDTASE"/>
</dbReference>
<dbReference type="Gene3D" id="3.20.20.100">
    <property type="entry name" value="NADP-dependent oxidoreductase domain"/>
    <property type="match status" value="1"/>
</dbReference>
<dbReference type="InterPro" id="IPR018170">
    <property type="entry name" value="Aldo/ket_reductase_CS"/>
</dbReference>
<evidence type="ECO:0000256" key="1">
    <source>
        <dbReference type="ARBA" id="ARBA00007905"/>
    </source>
</evidence>
<dbReference type="AlphaFoldDB" id="A0AAD7U0M1"/>
<sequence length="471" mass="52034">MPKKTGIADDDFFGGDDDEDQDGDDEQDKNESSSDSEDGGGGSDEDHSTDRVPEVIRHPKPAAIVSAIAVPGQRGASPVPPAQRTLSGPAARPDEEPPGYKSGRPSSIVRYLPAHLPLSLSLLAHTPFPYPAVDATTCSVLITTAMSFGKTLTLSTGAKIPQIGLGTWLSKPNEVENAVEHAIRVGYRHIDCAMVYGNQDEVGCALKKVIPSVVKREEVFITSKLWNTSHRPDQVEKELDETLKQLQLDYVDLYLVHWPVAFPPGLQGFEPEDPNRPGWVVLDTEVTLVDTWKAMIALLNTGKVKAIGVSNFSIDHIKGIAEATGVWPVANQIEAHPLLLQDELVQFCKEHNIHLTAYSPLGNNMAGHKKLTDYPEVHEIAQRLNATPAQVLIAWGVKRGYSVIPKSVTPERIESNFKQVELSDEDYEKLCELGRKNRKRFNVKTTYPPFWDINIFGEEEEKITTNQVKIQ</sequence>
<dbReference type="PROSITE" id="PS00798">
    <property type="entry name" value="ALDOKETO_REDUCTASE_1"/>
    <property type="match status" value="1"/>
</dbReference>
<dbReference type="InterPro" id="IPR036812">
    <property type="entry name" value="NAD(P)_OxRdtase_dom_sf"/>
</dbReference>
<proteinExistence type="inferred from homology"/>
<evidence type="ECO:0000313" key="5">
    <source>
        <dbReference type="Proteomes" id="UP001215151"/>
    </source>
</evidence>
<keyword evidence="5" id="KW-1185">Reference proteome</keyword>
<dbReference type="EMBL" id="JAPEVG010000054">
    <property type="protein sequence ID" value="KAJ8489045.1"/>
    <property type="molecule type" value="Genomic_DNA"/>
</dbReference>
<feature type="domain" description="NADP-dependent oxidoreductase" evidence="3">
    <location>
        <begin position="163"/>
        <end position="432"/>
    </location>
</feature>
<evidence type="ECO:0000259" key="3">
    <source>
        <dbReference type="Pfam" id="PF00248"/>
    </source>
</evidence>
<dbReference type="InterPro" id="IPR020471">
    <property type="entry name" value="AKR"/>
</dbReference>
<dbReference type="GO" id="GO:0016491">
    <property type="term" value="F:oxidoreductase activity"/>
    <property type="evidence" value="ECO:0007669"/>
    <property type="project" value="InterPro"/>
</dbReference>
<organism evidence="4 5">
    <name type="scientific">Trametes cubensis</name>
    <dbReference type="NCBI Taxonomy" id="1111947"/>
    <lineage>
        <taxon>Eukaryota</taxon>
        <taxon>Fungi</taxon>
        <taxon>Dikarya</taxon>
        <taxon>Basidiomycota</taxon>
        <taxon>Agaricomycotina</taxon>
        <taxon>Agaricomycetes</taxon>
        <taxon>Polyporales</taxon>
        <taxon>Polyporaceae</taxon>
        <taxon>Trametes</taxon>
    </lineage>
</organism>
<accession>A0AAD7U0M1</accession>
<name>A0AAD7U0M1_9APHY</name>
<dbReference type="Proteomes" id="UP001215151">
    <property type="component" value="Unassembled WGS sequence"/>
</dbReference>
<reference evidence="4" key="1">
    <citation type="submission" date="2022-11" db="EMBL/GenBank/DDBJ databases">
        <title>Genome Sequence of Cubamyces cubensis.</title>
        <authorList>
            <person name="Buettner E."/>
        </authorList>
    </citation>
    <scope>NUCLEOTIDE SEQUENCE</scope>
    <source>
        <strain evidence="4">MPL-01</strain>
    </source>
</reference>
<evidence type="ECO:0000313" key="4">
    <source>
        <dbReference type="EMBL" id="KAJ8489045.1"/>
    </source>
</evidence>
<comment type="similarity">
    <text evidence="1">Belongs to the aldo/keto reductase family.</text>
</comment>
<feature type="region of interest" description="Disordered" evidence="2">
    <location>
        <begin position="1"/>
        <end position="104"/>
    </location>
</feature>
<evidence type="ECO:0000256" key="2">
    <source>
        <dbReference type="SAM" id="MobiDB-lite"/>
    </source>
</evidence>
<comment type="caution">
    <text evidence="4">The sequence shown here is derived from an EMBL/GenBank/DDBJ whole genome shotgun (WGS) entry which is preliminary data.</text>
</comment>
<dbReference type="FunFam" id="3.20.20.100:FF:000036">
    <property type="entry name" value="NADP-dependent oxidoreductase domain-containing protein"/>
    <property type="match status" value="1"/>
</dbReference>
<dbReference type="PROSITE" id="PS00062">
    <property type="entry name" value="ALDOKETO_REDUCTASE_2"/>
    <property type="match status" value="1"/>
</dbReference>
<dbReference type="Pfam" id="PF00248">
    <property type="entry name" value="Aldo_ket_red"/>
    <property type="match status" value="1"/>
</dbReference>
<dbReference type="SUPFAM" id="SSF51430">
    <property type="entry name" value="NAD(P)-linked oxidoreductase"/>
    <property type="match status" value="1"/>
</dbReference>
<gene>
    <name evidence="4" type="ORF">ONZ51_g3154</name>
</gene>
<protein>
    <recommendedName>
        <fullName evidence="3">NADP-dependent oxidoreductase domain-containing protein</fullName>
    </recommendedName>
</protein>
<dbReference type="InterPro" id="IPR023210">
    <property type="entry name" value="NADP_OxRdtase_dom"/>
</dbReference>
<feature type="compositionally biased region" description="Acidic residues" evidence="2">
    <location>
        <begin position="8"/>
        <end position="38"/>
    </location>
</feature>
<dbReference type="PANTHER" id="PTHR11732">
    <property type="entry name" value="ALDO/KETO REDUCTASE"/>
    <property type="match status" value="1"/>
</dbReference>
<feature type="compositionally biased region" description="Basic and acidic residues" evidence="2">
    <location>
        <begin position="44"/>
        <end position="57"/>
    </location>
</feature>